<accession>A0A8T2UK53</accession>
<sequence>DLLSRFNIRHRYSIPYYPQCNGLVEKTNGIICKVISKQVKKHPKEWDKHLIATLWAYRTSYKASLGFTPFHLVYGQEALLPVEVEIPSFRVLLKKSGQKKRRQEFNRQLKDKGLTQGTLVLRYDNRFDNRYDTKFQPRWEGPFLIKTKFKNGSYQIMDLSGKVHKTKVNGWRLK</sequence>
<dbReference type="SUPFAM" id="SSF53098">
    <property type="entry name" value="Ribonuclease H-like"/>
    <property type="match status" value="1"/>
</dbReference>
<feature type="domain" description="Integrase catalytic" evidence="1">
    <location>
        <begin position="1"/>
        <end position="77"/>
    </location>
</feature>
<dbReference type="Gene3D" id="3.30.420.10">
    <property type="entry name" value="Ribonuclease H-like superfamily/Ribonuclease H"/>
    <property type="match status" value="1"/>
</dbReference>
<dbReference type="OrthoDB" id="1936587at2759"/>
<dbReference type="InterPro" id="IPR036397">
    <property type="entry name" value="RNaseH_sf"/>
</dbReference>
<dbReference type="GO" id="GO:0003676">
    <property type="term" value="F:nucleic acid binding"/>
    <property type="evidence" value="ECO:0007669"/>
    <property type="project" value="InterPro"/>
</dbReference>
<dbReference type="InterPro" id="IPR012337">
    <property type="entry name" value="RNaseH-like_sf"/>
</dbReference>
<reference evidence="2" key="1">
    <citation type="submission" date="2021-08" db="EMBL/GenBank/DDBJ databases">
        <title>WGS assembly of Ceratopteris richardii.</title>
        <authorList>
            <person name="Marchant D.B."/>
            <person name="Chen G."/>
            <person name="Jenkins J."/>
            <person name="Shu S."/>
            <person name="Leebens-Mack J."/>
            <person name="Grimwood J."/>
            <person name="Schmutz J."/>
            <person name="Soltis P."/>
            <person name="Soltis D."/>
            <person name="Chen Z.-H."/>
        </authorList>
    </citation>
    <scope>NUCLEOTIDE SEQUENCE</scope>
    <source>
        <strain evidence="2">Whitten #5841</strain>
        <tissue evidence="2">Leaf</tissue>
    </source>
</reference>
<evidence type="ECO:0000259" key="1">
    <source>
        <dbReference type="PROSITE" id="PS50994"/>
    </source>
</evidence>
<dbReference type="EMBL" id="CM035411">
    <property type="protein sequence ID" value="KAH7435098.1"/>
    <property type="molecule type" value="Genomic_DNA"/>
</dbReference>
<proteinExistence type="predicted"/>
<evidence type="ECO:0000313" key="3">
    <source>
        <dbReference type="Proteomes" id="UP000825935"/>
    </source>
</evidence>
<dbReference type="PANTHER" id="PTHR48475">
    <property type="entry name" value="RIBONUCLEASE H"/>
    <property type="match status" value="1"/>
</dbReference>
<comment type="caution">
    <text evidence="2">The sequence shown here is derived from an EMBL/GenBank/DDBJ whole genome shotgun (WGS) entry which is preliminary data.</text>
</comment>
<organism evidence="2 3">
    <name type="scientific">Ceratopteris richardii</name>
    <name type="common">Triangle waterfern</name>
    <dbReference type="NCBI Taxonomy" id="49495"/>
    <lineage>
        <taxon>Eukaryota</taxon>
        <taxon>Viridiplantae</taxon>
        <taxon>Streptophyta</taxon>
        <taxon>Embryophyta</taxon>
        <taxon>Tracheophyta</taxon>
        <taxon>Polypodiopsida</taxon>
        <taxon>Polypodiidae</taxon>
        <taxon>Polypodiales</taxon>
        <taxon>Pteridineae</taxon>
        <taxon>Pteridaceae</taxon>
        <taxon>Parkerioideae</taxon>
        <taxon>Ceratopteris</taxon>
    </lineage>
</organism>
<gene>
    <name evidence="2" type="ORF">KP509_06G049200</name>
</gene>
<name>A0A8T2UK53_CERRI</name>
<feature type="non-terminal residue" evidence="2">
    <location>
        <position position="1"/>
    </location>
</feature>
<dbReference type="PROSITE" id="PS50994">
    <property type="entry name" value="INTEGRASE"/>
    <property type="match status" value="1"/>
</dbReference>
<dbReference type="InterPro" id="IPR001584">
    <property type="entry name" value="Integrase_cat-core"/>
</dbReference>
<keyword evidence="3" id="KW-1185">Reference proteome</keyword>
<dbReference type="GO" id="GO:0015074">
    <property type="term" value="P:DNA integration"/>
    <property type="evidence" value="ECO:0007669"/>
    <property type="project" value="InterPro"/>
</dbReference>
<dbReference type="Proteomes" id="UP000825935">
    <property type="component" value="Chromosome 6"/>
</dbReference>
<dbReference type="AlphaFoldDB" id="A0A8T2UK53"/>
<feature type="non-terminal residue" evidence="2">
    <location>
        <position position="174"/>
    </location>
</feature>
<evidence type="ECO:0000313" key="2">
    <source>
        <dbReference type="EMBL" id="KAH7435098.1"/>
    </source>
</evidence>
<protein>
    <recommendedName>
        <fullName evidence="1">Integrase catalytic domain-containing protein</fullName>
    </recommendedName>
</protein>
<dbReference type="PANTHER" id="PTHR48475:SF1">
    <property type="entry name" value="RNASE H TYPE-1 DOMAIN-CONTAINING PROTEIN"/>
    <property type="match status" value="1"/>
</dbReference>
<dbReference type="OMA" id="ASHGRHI"/>